<evidence type="ECO:0000256" key="2">
    <source>
        <dbReference type="ARBA" id="ARBA00023136"/>
    </source>
</evidence>
<dbReference type="InterPro" id="IPR017687">
    <property type="entry name" value="BamB"/>
</dbReference>
<evidence type="ECO:0000256" key="4">
    <source>
        <dbReference type="HAMAP-Rule" id="MF_00923"/>
    </source>
</evidence>
<dbReference type="GO" id="GO:0051205">
    <property type="term" value="P:protein insertion into membrane"/>
    <property type="evidence" value="ECO:0007669"/>
    <property type="project" value="UniProtKB-UniRule"/>
</dbReference>
<dbReference type="InterPro" id="IPR015943">
    <property type="entry name" value="WD40/YVTN_repeat-like_dom_sf"/>
</dbReference>
<dbReference type="Pfam" id="PF13360">
    <property type="entry name" value="PQQ_2"/>
    <property type="match status" value="1"/>
</dbReference>
<dbReference type="Proteomes" id="UP000515733">
    <property type="component" value="Chromosome"/>
</dbReference>
<evidence type="ECO:0000256" key="3">
    <source>
        <dbReference type="ARBA" id="ARBA00023237"/>
    </source>
</evidence>
<comment type="subcellular location">
    <subcellularLocation>
        <location evidence="4">Cell outer membrane</location>
        <topology evidence="4">Lipid-anchor</topology>
    </subcellularLocation>
</comment>
<dbReference type="PROSITE" id="PS51257">
    <property type="entry name" value="PROKAR_LIPOPROTEIN"/>
    <property type="match status" value="1"/>
</dbReference>
<dbReference type="InterPro" id="IPR002372">
    <property type="entry name" value="PQQ_rpt_dom"/>
</dbReference>
<dbReference type="InterPro" id="IPR011047">
    <property type="entry name" value="Quinoprotein_ADH-like_sf"/>
</dbReference>
<dbReference type="RefSeq" id="WP_145772153.1">
    <property type="nucleotide sequence ID" value="NZ_LR778301.1"/>
</dbReference>
<keyword evidence="4" id="KW-0449">Lipoprotein</keyword>
<dbReference type="GO" id="GO:0043165">
    <property type="term" value="P:Gram-negative-bacterium-type cell outer membrane assembly"/>
    <property type="evidence" value="ECO:0007669"/>
    <property type="project" value="UniProtKB-UniRule"/>
</dbReference>
<comment type="function">
    <text evidence="4">Part of the outer membrane protein assembly complex, which is involved in assembly and insertion of beta-barrel proteins into the outer membrane.</text>
</comment>
<keyword evidence="2 4" id="KW-0472">Membrane</keyword>
<dbReference type="EMBL" id="LR778301">
    <property type="protein sequence ID" value="CAB1369951.1"/>
    <property type="molecule type" value="Genomic_DNA"/>
</dbReference>
<keyword evidence="3 4" id="KW-0998">Cell outer membrane</keyword>
<dbReference type="Gene3D" id="2.130.10.10">
    <property type="entry name" value="YVTN repeat-like/Quinoprotein amine dehydrogenase"/>
    <property type="match status" value="1"/>
</dbReference>
<reference evidence="6 7" key="1">
    <citation type="submission" date="2020-03" db="EMBL/GenBank/DDBJ databases">
        <authorList>
            <consortium name="Genoscope - CEA"/>
            <person name="William W."/>
        </authorList>
    </citation>
    <scope>NUCLEOTIDE SEQUENCE [LARGE SCALE GENOMIC DNA]</scope>
    <source>
        <strain evidence="7">DSM 16959</strain>
    </source>
</reference>
<keyword evidence="4" id="KW-0564">Palmitate</keyword>
<keyword evidence="1 4" id="KW-0732">Signal</keyword>
<dbReference type="HAMAP" id="MF_00923">
    <property type="entry name" value="OM_assembly_BamB"/>
    <property type="match status" value="1"/>
</dbReference>
<evidence type="ECO:0000313" key="6">
    <source>
        <dbReference type="EMBL" id="CAB1369951.1"/>
    </source>
</evidence>
<dbReference type="AlphaFoldDB" id="A0A6S6XZR5"/>
<organism evidence="6 7">
    <name type="scientific">Denitratisoma oestradiolicum</name>
    <dbReference type="NCBI Taxonomy" id="311182"/>
    <lineage>
        <taxon>Bacteria</taxon>
        <taxon>Pseudomonadati</taxon>
        <taxon>Pseudomonadota</taxon>
        <taxon>Betaproteobacteria</taxon>
        <taxon>Nitrosomonadales</taxon>
        <taxon>Sterolibacteriaceae</taxon>
        <taxon>Denitratisoma</taxon>
    </lineage>
</organism>
<feature type="domain" description="Pyrrolo-quinoline quinone repeat" evidence="5">
    <location>
        <begin position="80"/>
        <end position="309"/>
    </location>
</feature>
<sequence length="383" mass="40084">MKTLRLILPLAALILGGCSTIDKYNPFSSTDPKTRPAELSVIDPVTARMVPLWRASIGKSQDYVLSPAVAGNAVYAASPDGVLARFDQGKERWRISVGQTLSGGVGADGKLVAVGTPKGEVLTFDAETGAAKWKARVSSEVLAAPVLAEGMVVVRSGDSHIAALEAADGKRRWIYQRATPSLSLRSSVGVLAVPGGLLAGFPGGKVVALALNNGAVAWETVVTTPKGATELERMADITSLPQLNDRHACAVAFQGRVACFDAAGGNTVWSRDISSLQGLDMDGRAVYVSDDKGAVQAYDRNSGSSLWRQAKLTNRQPSRPLVIGGYVAVGDVQGWVHLLRRDDGAFGARIATDGSPIVAPPTPLGNGLLVQTRDGGLFAFGIE</sequence>
<dbReference type="KEGG" id="doe:DENOEST_2786"/>
<dbReference type="GO" id="GO:0009279">
    <property type="term" value="C:cell outer membrane"/>
    <property type="evidence" value="ECO:0007669"/>
    <property type="project" value="UniProtKB-SubCell"/>
</dbReference>
<dbReference type="PANTHER" id="PTHR34512">
    <property type="entry name" value="CELL SURFACE PROTEIN"/>
    <property type="match status" value="1"/>
</dbReference>
<keyword evidence="7" id="KW-1185">Reference proteome</keyword>
<name>A0A6S6XZR5_9PROT</name>
<dbReference type="InterPro" id="IPR018391">
    <property type="entry name" value="PQQ_b-propeller_rpt"/>
</dbReference>
<gene>
    <name evidence="4 6" type="primary">bamB</name>
    <name evidence="6" type="ORF">DENOEST_2786</name>
</gene>
<dbReference type="PANTHER" id="PTHR34512:SF30">
    <property type="entry name" value="OUTER MEMBRANE PROTEIN ASSEMBLY FACTOR BAMB"/>
    <property type="match status" value="1"/>
</dbReference>
<comment type="subunit">
    <text evidence="4">Part of the Bam complex.</text>
</comment>
<accession>A0A6S6XZR5</accession>
<evidence type="ECO:0000313" key="7">
    <source>
        <dbReference type="Proteomes" id="UP000515733"/>
    </source>
</evidence>
<comment type="similarity">
    <text evidence="4">Belongs to the BamB family.</text>
</comment>
<protein>
    <recommendedName>
        <fullName evidence="4">Outer membrane protein assembly factor BamB</fullName>
    </recommendedName>
</protein>
<proteinExistence type="inferred from homology"/>
<evidence type="ECO:0000259" key="5">
    <source>
        <dbReference type="Pfam" id="PF13360"/>
    </source>
</evidence>
<dbReference type="SMART" id="SM00564">
    <property type="entry name" value="PQQ"/>
    <property type="match status" value="4"/>
</dbReference>
<dbReference type="SUPFAM" id="SSF50998">
    <property type="entry name" value="Quinoprotein alcohol dehydrogenase-like"/>
    <property type="match status" value="1"/>
</dbReference>
<dbReference type="NCBIfam" id="TIGR03300">
    <property type="entry name" value="assembly_YfgL"/>
    <property type="match status" value="1"/>
</dbReference>
<dbReference type="OrthoDB" id="5173551at2"/>
<evidence type="ECO:0000256" key="1">
    <source>
        <dbReference type="ARBA" id="ARBA00022729"/>
    </source>
</evidence>